<dbReference type="InterPro" id="IPR053137">
    <property type="entry name" value="NLR-like"/>
</dbReference>
<dbReference type="GO" id="GO:0009116">
    <property type="term" value="P:nucleoside metabolic process"/>
    <property type="evidence" value="ECO:0007669"/>
    <property type="project" value="InterPro"/>
</dbReference>
<reference evidence="2 3" key="1">
    <citation type="submission" date="2018-10" db="EMBL/GenBank/DDBJ databases">
        <title>Pan-genome distribution and transcriptional activeness of fungal secondary metabolism genes in Aspergillus section Fumigati.</title>
        <authorList>
            <person name="Takahashi H."/>
            <person name="Umemura M."/>
            <person name="Ninomiya A."/>
            <person name="Kusuya Y."/>
            <person name="Urayama S."/>
            <person name="Shimizu M."/>
            <person name="Watanabe A."/>
            <person name="Kamei K."/>
            <person name="Yaguchi T."/>
            <person name="Hagiwara D."/>
        </authorList>
    </citation>
    <scope>NUCLEOTIDE SEQUENCE [LARGE SCALE GENOMIC DNA]</scope>
    <source>
        <strain evidence="2 3">IFM 55266</strain>
    </source>
</reference>
<name>A0A9P3EXV9_9EURO</name>
<dbReference type="PANTHER" id="PTHR46082:SF11">
    <property type="entry name" value="AAA+ ATPASE DOMAIN-CONTAINING PROTEIN-RELATED"/>
    <property type="match status" value="1"/>
</dbReference>
<feature type="domain" description="Nucleoside phosphorylase" evidence="1">
    <location>
        <begin position="224"/>
        <end position="301"/>
    </location>
</feature>
<evidence type="ECO:0000259" key="1">
    <source>
        <dbReference type="Pfam" id="PF01048"/>
    </source>
</evidence>
<dbReference type="EMBL" id="BHVY01000005">
    <property type="protein sequence ID" value="GIJ89200.1"/>
    <property type="molecule type" value="Genomic_DNA"/>
</dbReference>
<proteinExistence type="predicted"/>
<accession>A0A9P3EXV9</accession>
<dbReference type="OrthoDB" id="1577640at2759"/>
<comment type="caution">
    <text evidence="2">The sequence shown here is derived from an EMBL/GenBank/DDBJ whole genome shotgun (WGS) entry which is preliminary data.</text>
</comment>
<dbReference type="RefSeq" id="XP_043159946.1">
    <property type="nucleotide sequence ID" value="XM_043304011.1"/>
</dbReference>
<gene>
    <name evidence="2" type="ORF">Asppvi_008130</name>
</gene>
<dbReference type="InterPro" id="IPR000845">
    <property type="entry name" value="Nucleoside_phosphorylase_d"/>
</dbReference>
<dbReference type="AlphaFoldDB" id="A0A9P3EXV9"/>
<dbReference type="SUPFAM" id="SSF53167">
    <property type="entry name" value="Purine and uridine phosphorylases"/>
    <property type="match status" value="1"/>
</dbReference>
<sequence length="329" mass="35667">MAPVSMPNRAFTVGWICALPTERAAAMTMLDELYHEPQEQHPADTNQYVLGRIKNHCVAIACLPAGEYGLAPAAAAAQQMLSSFPTIRFGLLVGIGGGIPGPDRDIRLGDIIISEPQGQLGGVVQYDRGKTFAHRFERTGFLNAPPRVLLNALNALKANHLLGQYRIPEFLQDISKNRPAATAQFFAHPGRENDVLYEVTDGSSDGDGSGEVELPVQRPGRHNDDPVVHYGLIASGNQVIKDSRTRDRMKKELGNVLCFEMEAAGLMNAFPCLVIRGVSDYADYHKNDRWHGYAAATAAAAAKEVLYSVRAQELESTDTASNAIGKPTS</sequence>
<dbReference type="PANTHER" id="PTHR46082">
    <property type="entry name" value="ATP/GTP-BINDING PROTEIN-RELATED"/>
    <property type="match status" value="1"/>
</dbReference>
<dbReference type="Pfam" id="PF01048">
    <property type="entry name" value="PNP_UDP_1"/>
    <property type="match status" value="1"/>
</dbReference>
<evidence type="ECO:0000313" key="2">
    <source>
        <dbReference type="EMBL" id="GIJ89200.1"/>
    </source>
</evidence>
<evidence type="ECO:0000313" key="3">
    <source>
        <dbReference type="Proteomes" id="UP001043456"/>
    </source>
</evidence>
<dbReference type="GeneID" id="67006740"/>
<dbReference type="InterPro" id="IPR035994">
    <property type="entry name" value="Nucleoside_phosphorylase_sf"/>
</dbReference>
<protein>
    <recommendedName>
        <fullName evidence="1">Nucleoside phosphorylase domain-containing protein</fullName>
    </recommendedName>
</protein>
<organism evidence="2 3">
    <name type="scientific">Aspergillus pseudoviridinutans</name>
    <dbReference type="NCBI Taxonomy" id="1517512"/>
    <lineage>
        <taxon>Eukaryota</taxon>
        <taxon>Fungi</taxon>
        <taxon>Dikarya</taxon>
        <taxon>Ascomycota</taxon>
        <taxon>Pezizomycotina</taxon>
        <taxon>Eurotiomycetes</taxon>
        <taxon>Eurotiomycetidae</taxon>
        <taxon>Eurotiales</taxon>
        <taxon>Aspergillaceae</taxon>
        <taxon>Aspergillus</taxon>
        <taxon>Aspergillus subgen. Fumigati</taxon>
    </lineage>
</organism>
<dbReference type="GO" id="GO:0003824">
    <property type="term" value="F:catalytic activity"/>
    <property type="evidence" value="ECO:0007669"/>
    <property type="project" value="InterPro"/>
</dbReference>
<dbReference type="Gene3D" id="3.40.50.1580">
    <property type="entry name" value="Nucleoside phosphorylase domain"/>
    <property type="match status" value="1"/>
</dbReference>
<keyword evidence="3" id="KW-1185">Reference proteome</keyword>
<dbReference type="Proteomes" id="UP001043456">
    <property type="component" value="Unassembled WGS sequence"/>
</dbReference>